<organism evidence="2 3">
    <name type="scientific">Flavobacterium fontis</name>
    <dbReference type="NCBI Taxonomy" id="1124188"/>
    <lineage>
        <taxon>Bacteria</taxon>
        <taxon>Pseudomonadati</taxon>
        <taxon>Bacteroidota</taxon>
        <taxon>Flavobacteriia</taxon>
        <taxon>Flavobacteriales</taxon>
        <taxon>Flavobacteriaceae</taxon>
        <taxon>Flavobacterium</taxon>
    </lineage>
</organism>
<dbReference type="InterPro" id="IPR002514">
    <property type="entry name" value="Transposase_8"/>
</dbReference>
<dbReference type="InterPro" id="IPR036388">
    <property type="entry name" value="WH-like_DNA-bd_sf"/>
</dbReference>
<dbReference type="GO" id="GO:0003677">
    <property type="term" value="F:DNA binding"/>
    <property type="evidence" value="ECO:0007669"/>
    <property type="project" value="InterPro"/>
</dbReference>
<evidence type="ECO:0000313" key="2">
    <source>
        <dbReference type="EMBL" id="SHF86808.1"/>
    </source>
</evidence>
<name>A0A1M5F5Z8_9FLAO</name>
<evidence type="ECO:0000256" key="1">
    <source>
        <dbReference type="SAM" id="Coils"/>
    </source>
</evidence>
<gene>
    <name evidence="2" type="ORF">SAMN05444377_1331</name>
</gene>
<dbReference type="GO" id="GO:0004803">
    <property type="term" value="F:transposase activity"/>
    <property type="evidence" value="ECO:0007669"/>
    <property type="project" value="InterPro"/>
</dbReference>
<evidence type="ECO:0000313" key="3">
    <source>
        <dbReference type="Proteomes" id="UP000184147"/>
    </source>
</evidence>
<dbReference type="OrthoDB" id="1452931at2"/>
<accession>A0A1M5F5Z8</accession>
<dbReference type="Proteomes" id="UP000184147">
    <property type="component" value="Unassembled WGS sequence"/>
</dbReference>
<dbReference type="EMBL" id="FQVQ01000033">
    <property type="protein sequence ID" value="SHF86808.1"/>
    <property type="molecule type" value="Genomic_DNA"/>
</dbReference>
<dbReference type="STRING" id="1124188.SAMN05444377_1331"/>
<keyword evidence="1" id="KW-0175">Coiled coil</keyword>
<dbReference type="RefSeq" id="WP_073365518.1">
    <property type="nucleotide sequence ID" value="NZ_FQVQ01000033.1"/>
</dbReference>
<proteinExistence type="predicted"/>
<protein>
    <submittedName>
        <fullName evidence="2">Transposase</fullName>
    </submittedName>
</protein>
<reference evidence="2 3" key="1">
    <citation type="submission" date="2016-11" db="EMBL/GenBank/DDBJ databases">
        <authorList>
            <person name="Jaros S."/>
            <person name="Januszkiewicz K."/>
            <person name="Wedrychowicz H."/>
        </authorList>
    </citation>
    <scope>NUCLEOTIDE SEQUENCE [LARGE SCALE GENOMIC DNA]</scope>
    <source>
        <strain evidence="2 3">DSM 25660</strain>
    </source>
</reference>
<dbReference type="SUPFAM" id="SSF46689">
    <property type="entry name" value="Homeodomain-like"/>
    <property type="match status" value="1"/>
</dbReference>
<dbReference type="Gene3D" id="1.10.10.10">
    <property type="entry name" value="Winged helix-like DNA-binding domain superfamily/Winged helix DNA-binding domain"/>
    <property type="match status" value="1"/>
</dbReference>
<dbReference type="Pfam" id="PF01527">
    <property type="entry name" value="HTH_Tnp_1"/>
    <property type="match status" value="1"/>
</dbReference>
<sequence>MKANIKLISKHRKFSEDFKKSIVNEFESGKFSVLQLQRMYNISRASLYKWIYTYSSSNERGQRIVEMKDSSTQKLKALEQKIKDLERAVGQKQIMIDYLEKMIDIANEELNIDIKKNSNTPQSNGSAPTRKK</sequence>
<dbReference type="GO" id="GO:0006313">
    <property type="term" value="P:DNA transposition"/>
    <property type="evidence" value="ECO:0007669"/>
    <property type="project" value="InterPro"/>
</dbReference>
<dbReference type="AlphaFoldDB" id="A0A1M5F5Z8"/>
<dbReference type="InterPro" id="IPR009057">
    <property type="entry name" value="Homeodomain-like_sf"/>
</dbReference>
<keyword evidence="3" id="KW-1185">Reference proteome</keyword>
<feature type="coiled-coil region" evidence="1">
    <location>
        <begin position="68"/>
        <end position="95"/>
    </location>
</feature>